<dbReference type="Proteomes" id="UP000005697">
    <property type="component" value="Unassembled WGS sequence"/>
</dbReference>
<sequence length="60" mass="6904">MECLLVGKAARRKDGLPCTTELVERTWANCSPARHKAHRFMNRSLEGVSKCKYHFDNLKV</sequence>
<organism evidence="1 2">
    <name type="scientific">Prevotella multiformis DSM 16608</name>
    <dbReference type="NCBI Taxonomy" id="888743"/>
    <lineage>
        <taxon>Bacteria</taxon>
        <taxon>Pseudomonadati</taxon>
        <taxon>Bacteroidota</taxon>
        <taxon>Bacteroidia</taxon>
        <taxon>Bacteroidales</taxon>
        <taxon>Prevotellaceae</taxon>
        <taxon>Prevotella</taxon>
    </lineage>
</organism>
<evidence type="ECO:0000313" key="1">
    <source>
        <dbReference type="EMBL" id="EGC20614.1"/>
    </source>
</evidence>
<gene>
    <name evidence="1" type="ORF">HMPREF9141_0861</name>
</gene>
<evidence type="ECO:0000313" key="2">
    <source>
        <dbReference type="Proteomes" id="UP000005697"/>
    </source>
</evidence>
<dbReference type="AlphaFoldDB" id="F0F5J5"/>
<name>F0F5J5_9BACT</name>
<protein>
    <submittedName>
        <fullName evidence="1">Uncharacterized protein</fullName>
    </submittedName>
</protein>
<proteinExistence type="predicted"/>
<comment type="caution">
    <text evidence="1">The sequence shown here is derived from an EMBL/GenBank/DDBJ whole genome shotgun (WGS) entry which is preliminary data.</text>
</comment>
<dbReference type="HOGENOM" id="CLU_2937843_0_0_10"/>
<keyword evidence="2" id="KW-1185">Reference proteome</keyword>
<dbReference type="STRING" id="888743.HMPREF9141_0861"/>
<dbReference type="EMBL" id="AEWX01000013">
    <property type="protein sequence ID" value="EGC20614.1"/>
    <property type="molecule type" value="Genomic_DNA"/>
</dbReference>
<reference evidence="1 2" key="1">
    <citation type="submission" date="2011-01" db="EMBL/GenBank/DDBJ databases">
        <authorList>
            <person name="Muzny D."/>
            <person name="Qin X."/>
            <person name="Deng J."/>
            <person name="Jiang H."/>
            <person name="Liu Y."/>
            <person name="Qu J."/>
            <person name="Song X.-Z."/>
            <person name="Zhang L."/>
            <person name="Thornton R."/>
            <person name="Coyle M."/>
            <person name="Francisco L."/>
            <person name="Jackson L."/>
            <person name="Javaid M."/>
            <person name="Korchina V."/>
            <person name="Kovar C."/>
            <person name="Mata R."/>
            <person name="Mathew T."/>
            <person name="Ngo R."/>
            <person name="Nguyen L."/>
            <person name="Nguyen N."/>
            <person name="Okwuonu G."/>
            <person name="Ongeri F."/>
            <person name="Pham C."/>
            <person name="Simmons D."/>
            <person name="Wilczek-Boney K."/>
            <person name="Hale W."/>
            <person name="Jakkamsetti A."/>
            <person name="Pham P."/>
            <person name="Ruth R."/>
            <person name="San Lucas F."/>
            <person name="Warren J."/>
            <person name="Zhang J."/>
            <person name="Zhao Z."/>
            <person name="Zhou C."/>
            <person name="Zhu D."/>
            <person name="Lee S."/>
            <person name="Bess C."/>
            <person name="Blankenburg K."/>
            <person name="Forbes L."/>
            <person name="Fu Q."/>
            <person name="Gubbala S."/>
            <person name="Hirani K."/>
            <person name="Jayaseelan J.C."/>
            <person name="Lara F."/>
            <person name="Munidasa M."/>
            <person name="Palculict T."/>
            <person name="Patil S."/>
            <person name="Pu L.-L."/>
            <person name="Saada N."/>
            <person name="Tang L."/>
            <person name="Weissenberger G."/>
            <person name="Zhu Y."/>
            <person name="Hemphill L."/>
            <person name="Shang Y."/>
            <person name="Youmans B."/>
            <person name="Ayvaz T."/>
            <person name="Ross M."/>
            <person name="Santibanez J."/>
            <person name="Aqrawi P."/>
            <person name="Gross S."/>
            <person name="Joshi V."/>
            <person name="Fowler G."/>
            <person name="Nazareth L."/>
            <person name="Reid J."/>
            <person name="Worley K."/>
            <person name="Petrosino J."/>
            <person name="Highlander S."/>
            <person name="Gibbs R."/>
        </authorList>
    </citation>
    <scope>NUCLEOTIDE SEQUENCE [LARGE SCALE GENOMIC DNA]</scope>
    <source>
        <strain evidence="1 2">DSM 16608</strain>
    </source>
</reference>
<accession>F0F5J5</accession>